<reference evidence="1 2" key="1">
    <citation type="journal article" date="2015" name="Genome Announc.">
        <title>Complete Genome Sequence of Methylobacterium aquaticum Strain 22A, Isolated from Racomitrium japonicum Moss.</title>
        <authorList>
            <person name="Tani A."/>
            <person name="Ogura Y."/>
            <person name="Hayashi T."/>
            <person name="Kimbara K."/>
        </authorList>
    </citation>
    <scope>NUCLEOTIDE SEQUENCE [LARGE SCALE GENOMIC DNA]</scope>
    <source>
        <strain evidence="1 2">MA-22A</strain>
    </source>
</reference>
<protein>
    <recommendedName>
        <fullName evidence="3">Sel1 repeat family protein</fullName>
    </recommendedName>
</protein>
<proteinExistence type="predicted"/>
<dbReference type="SMART" id="SM00671">
    <property type="entry name" value="SEL1"/>
    <property type="match status" value="2"/>
</dbReference>
<evidence type="ECO:0000313" key="1">
    <source>
        <dbReference type="EMBL" id="BAQ47355.1"/>
    </source>
</evidence>
<name>A0A0C6FVX6_9HYPH</name>
<dbReference type="Proteomes" id="UP000061432">
    <property type="component" value="Chromosome"/>
</dbReference>
<dbReference type="EMBL" id="AP014704">
    <property type="protein sequence ID" value="BAQ47355.1"/>
    <property type="molecule type" value="Genomic_DNA"/>
</dbReference>
<evidence type="ECO:0000313" key="2">
    <source>
        <dbReference type="Proteomes" id="UP000061432"/>
    </source>
</evidence>
<dbReference type="SUPFAM" id="SSF81901">
    <property type="entry name" value="HCP-like"/>
    <property type="match status" value="1"/>
</dbReference>
<evidence type="ECO:0008006" key="3">
    <source>
        <dbReference type="Google" id="ProtNLM"/>
    </source>
</evidence>
<dbReference type="KEGG" id="maqu:Maq22A_c21715"/>
<sequence>MIERGMTERSNALLRAHGRLWYGEAGYRAAWLALPQAATVAAAGLCLAIAAGGEWGRPATASKARIAEFSSLRDRAGKQGDRKALDELTALATRGQIDASTRLGTLYDPLVAGLLPKKPTPSDFSRAAALYGPGAAAGDLLAMTRLADVLLDPGNANGDLRRGCRLAQAWIDAPETLEKTITGEEALAVKLAHCYVRPESGLPQDPVRAGELVTGVLWRKHAPTMTAFISNLGLQDPALIAGLQRHYAKTGRYVGPVDGKANPALVTALQVSAGIANTVATPRPEPRKAEANEPTPEMTALIRSAWTDARARERLKMRAEAGDVDALAACGQLFNPVLNKGQTFAPDARLAVSYYERAAAAGHGRAAGEAAAIYDSGWGNVAKDPKKAAALAMRAIDLKDSQTTFWLLYPEAGDFSGPFWGAIQAELTARGFYTLPVEDKRNASVVTALLAYMKAKS</sequence>
<accession>A0A0C6FVX6</accession>
<dbReference type="PATRIC" id="fig|270351.10.peg.4197"/>
<dbReference type="InterPro" id="IPR006597">
    <property type="entry name" value="Sel1-like"/>
</dbReference>
<reference evidence="2" key="2">
    <citation type="submission" date="2015-01" db="EMBL/GenBank/DDBJ databases">
        <title>Complete genome sequence of Methylobacterium aquaticum strain 22A.</title>
        <authorList>
            <person name="Tani A."/>
            <person name="Ogura Y."/>
            <person name="Hayashi T."/>
        </authorList>
    </citation>
    <scope>NUCLEOTIDE SEQUENCE [LARGE SCALE GENOMIC DNA]</scope>
    <source>
        <strain evidence="2">MA-22A</strain>
    </source>
</reference>
<gene>
    <name evidence="1" type="ORF">Maq22A_c21715</name>
</gene>
<dbReference type="InterPro" id="IPR011990">
    <property type="entry name" value="TPR-like_helical_dom_sf"/>
</dbReference>
<organism evidence="1 2">
    <name type="scientific">Methylobacterium aquaticum</name>
    <dbReference type="NCBI Taxonomy" id="270351"/>
    <lineage>
        <taxon>Bacteria</taxon>
        <taxon>Pseudomonadati</taxon>
        <taxon>Pseudomonadota</taxon>
        <taxon>Alphaproteobacteria</taxon>
        <taxon>Hyphomicrobiales</taxon>
        <taxon>Methylobacteriaceae</taxon>
        <taxon>Methylobacterium</taxon>
    </lineage>
</organism>
<dbReference type="AlphaFoldDB" id="A0A0C6FVX6"/>
<dbReference type="STRING" id="270351.Maq22A_c21715"/>
<dbReference type="Gene3D" id="1.25.40.10">
    <property type="entry name" value="Tetratricopeptide repeat domain"/>
    <property type="match status" value="2"/>
</dbReference>
<dbReference type="RefSeq" id="WP_244533349.1">
    <property type="nucleotide sequence ID" value="NZ_AP014704.1"/>
</dbReference>